<protein>
    <submittedName>
        <fullName evidence="1">Uncharacterized protein</fullName>
    </submittedName>
</protein>
<gene>
    <name evidence="1" type="ORF">GcM1_148004</name>
</gene>
<evidence type="ECO:0000313" key="2">
    <source>
        <dbReference type="Proteomes" id="UP000285326"/>
    </source>
</evidence>
<dbReference type="AlphaFoldDB" id="A0A420JB55"/>
<organism evidence="1 2">
    <name type="scientific">Golovinomyces cichoracearum</name>
    <dbReference type="NCBI Taxonomy" id="62708"/>
    <lineage>
        <taxon>Eukaryota</taxon>
        <taxon>Fungi</taxon>
        <taxon>Dikarya</taxon>
        <taxon>Ascomycota</taxon>
        <taxon>Pezizomycotina</taxon>
        <taxon>Leotiomycetes</taxon>
        <taxon>Erysiphales</taxon>
        <taxon>Erysiphaceae</taxon>
        <taxon>Golovinomyces</taxon>
    </lineage>
</organism>
<name>A0A420JB55_9PEZI</name>
<proteinExistence type="predicted"/>
<sequence length="31" mass="3404">MVVSAEPAVKREKLEVFKRVGIELEIDSSGS</sequence>
<comment type="caution">
    <text evidence="1">The sequence shown here is derived from an EMBL/GenBank/DDBJ whole genome shotgun (WGS) entry which is preliminary data.</text>
</comment>
<reference evidence="1 2" key="1">
    <citation type="journal article" date="2018" name="BMC Genomics">
        <title>Comparative genome analyses reveal sequence features reflecting distinct modes of host-adaptation between dicot and monocot powdery mildew.</title>
        <authorList>
            <person name="Wu Y."/>
            <person name="Ma X."/>
            <person name="Pan Z."/>
            <person name="Kale S.D."/>
            <person name="Song Y."/>
            <person name="King H."/>
            <person name="Zhang Q."/>
            <person name="Presley C."/>
            <person name="Deng X."/>
            <person name="Wei C.I."/>
            <person name="Xiao S."/>
        </authorList>
    </citation>
    <scope>NUCLEOTIDE SEQUENCE [LARGE SCALE GENOMIC DNA]</scope>
    <source>
        <strain evidence="1">UMSG1</strain>
    </source>
</reference>
<dbReference type="Proteomes" id="UP000285326">
    <property type="component" value="Unassembled WGS sequence"/>
</dbReference>
<evidence type="ECO:0000313" key="1">
    <source>
        <dbReference type="EMBL" id="RKF84017.1"/>
    </source>
</evidence>
<dbReference type="EMBL" id="MCBS01014851">
    <property type="protein sequence ID" value="RKF84017.1"/>
    <property type="molecule type" value="Genomic_DNA"/>
</dbReference>
<accession>A0A420JB55</accession>